<dbReference type="KEGG" id="pseg:D3H65_00515"/>
<dbReference type="EMBL" id="CP032157">
    <property type="protein sequence ID" value="AXY72549.1"/>
    <property type="molecule type" value="Genomic_DNA"/>
</dbReference>
<proteinExistence type="predicted"/>
<dbReference type="AlphaFoldDB" id="A0A3B7MHC3"/>
<dbReference type="OrthoDB" id="9553410at2"/>
<dbReference type="Proteomes" id="UP000263900">
    <property type="component" value="Chromosome"/>
</dbReference>
<keyword evidence="2" id="KW-1185">Reference proteome</keyword>
<name>A0A3B7MHC3_9BACT</name>
<accession>A0A3B7MHC3</accession>
<reference evidence="1 2" key="1">
    <citation type="submission" date="2018-09" db="EMBL/GenBank/DDBJ databases">
        <title>Genome sequencing of strain 6GH32-13.</title>
        <authorList>
            <person name="Weon H.-Y."/>
            <person name="Heo J."/>
            <person name="Kwon S.-W."/>
        </authorList>
    </citation>
    <scope>NUCLEOTIDE SEQUENCE [LARGE SCALE GENOMIC DNA]</scope>
    <source>
        <strain evidence="1 2">5GH32-13</strain>
    </source>
</reference>
<protein>
    <recommendedName>
        <fullName evidence="3">Abortive infection protein-like C-terminal domain-containing protein</fullName>
    </recommendedName>
</protein>
<evidence type="ECO:0008006" key="3">
    <source>
        <dbReference type="Google" id="ProtNLM"/>
    </source>
</evidence>
<organism evidence="1 2">
    <name type="scientific">Paraflavitalea soli</name>
    <dbReference type="NCBI Taxonomy" id="2315862"/>
    <lineage>
        <taxon>Bacteria</taxon>
        <taxon>Pseudomonadati</taxon>
        <taxon>Bacteroidota</taxon>
        <taxon>Chitinophagia</taxon>
        <taxon>Chitinophagales</taxon>
        <taxon>Chitinophagaceae</taxon>
        <taxon>Paraflavitalea</taxon>
    </lineage>
</organism>
<dbReference type="RefSeq" id="WP_119048387.1">
    <property type="nucleotide sequence ID" value="NZ_CP032157.1"/>
</dbReference>
<gene>
    <name evidence="1" type="ORF">D3H65_00515</name>
</gene>
<evidence type="ECO:0000313" key="2">
    <source>
        <dbReference type="Proteomes" id="UP000263900"/>
    </source>
</evidence>
<evidence type="ECO:0000313" key="1">
    <source>
        <dbReference type="EMBL" id="AXY72549.1"/>
    </source>
</evidence>
<sequence length="340" mass="39539">MSFPLWSEINEEASKILKPDLGIRSWDKLTKEEKNLIWKHLEPYLFDKEMYQDEYYNPEDPGYYYDFFDDANSNVRRNAVQKSVDALNIRYKAHAYARDYFSFKSLLNACKDFYSIFSFDHEHVVLELLSFYCKFLIEECEEAQKAIPKAHNETKKVYQARVDKAKWSYFDEFAKSLNEVFLDFGINVSITRAGFLPRQDERILKAIYEPVLKVLSENKWKEVNNILSNAFAEYRKNTSEGYSTCVTYTVASVQAVLQLLVHGKTGSGDLKELVATARAKNLIPSDLLTKEIFQDIQSILMAERQKTGMAHPPQEYATEKNARLVLNLAMIFIQHCLTTK</sequence>